<proteinExistence type="predicted"/>
<dbReference type="FunFam" id="2.60.40.10:FF:001514">
    <property type="entry name" value="CD8 alpha chain"/>
    <property type="match status" value="1"/>
</dbReference>
<keyword evidence="7" id="KW-1064">Adaptive immunity</keyword>
<evidence type="ECO:0000256" key="5">
    <source>
        <dbReference type="ARBA" id="ARBA00022859"/>
    </source>
</evidence>
<organism evidence="17 18">
    <name type="scientific">Coturnix japonica</name>
    <name type="common">Japanese quail</name>
    <name type="synonym">Coturnix coturnix japonica</name>
    <dbReference type="NCBI Taxonomy" id="93934"/>
    <lineage>
        <taxon>Eukaryota</taxon>
        <taxon>Metazoa</taxon>
        <taxon>Chordata</taxon>
        <taxon>Craniata</taxon>
        <taxon>Vertebrata</taxon>
        <taxon>Euteleostomi</taxon>
        <taxon>Archelosauria</taxon>
        <taxon>Archosauria</taxon>
        <taxon>Dinosauria</taxon>
        <taxon>Saurischia</taxon>
        <taxon>Theropoda</taxon>
        <taxon>Coelurosauria</taxon>
        <taxon>Aves</taxon>
        <taxon>Neognathae</taxon>
        <taxon>Galloanserae</taxon>
        <taxon>Galliformes</taxon>
        <taxon>Phasianidae</taxon>
        <taxon>Perdicinae</taxon>
        <taxon>Coturnix</taxon>
    </lineage>
</organism>
<evidence type="ECO:0000256" key="1">
    <source>
        <dbReference type="ARBA" id="ARBA00004251"/>
    </source>
</evidence>
<dbReference type="GO" id="GO:0002456">
    <property type="term" value="P:T cell mediated immunity"/>
    <property type="evidence" value="ECO:0007669"/>
    <property type="project" value="TreeGrafter"/>
</dbReference>
<dbReference type="InterPro" id="IPR036179">
    <property type="entry name" value="Ig-like_dom_sf"/>
</dbReference>
<dbReference type="GeneTree" id="ENSGT00940000156588"/>
<dbReference type="Ensembl" id="ENSCJPT00005010517.1">
    <property type="protein sequence ID" value="ENSCJPP00005006725.1"/>
    <property type="gene ID" value="ENSCJPG00005006218.1"/>
</dbReference>
<dbReference type="Pfam" id="PF07686">
    <property type="entry name" value="V-set"/>
    <property type="match status" value="1"/>
</dbReference>
<dbReference type="InterPro" id="IPR013783">
    <property type="entry name" value="Ig-like_fold"/>
</dbReference>
<feature type="chain" id="PRO_5034294524" description="Ig-like domain-containing protein" evidence="15">
    <location>
        <begin position="24"/>
        <end position="262"/>
    </location>
</feature>
<keyword evidence="5" id="KW-0391">Immunity</keyword>
<evidence type="ECO:0000256" key="6">
    <source>
        <dbReference type="ARBA" id="ARBA00022989"/>
    </source>
</evidence>
<keyword evidence="2" id="KW-1003">Cell membrane</keyword>
<evidence type="ECO:0000256" key="8">
    <source>
        <dbReference type="ARBA" id="ARBA00023136"/>
    </source>
</evidence>
<dbReference type="Proteomes" id="UP000694412">
    <property type="component" value="Chromosome 4"/>
</dbReference>
<keyword evidence="4 15" id="KW-0732">Signal</keyword>
<keyword evidence="9" id="KW-0564">Palmitate</keyword>
<dbReference type="PROSITE" id="PS50835">
    <property type="entry name" value="IG_LIKE"/>
    <property type="match status" value="1"/>
</dbReference>
<dbReference type="InterPro" id="IPR015468">
    <property type="entry name" value="CD8_asu"/>
</dbReference>
<dbReference type="GO" id="GO:0045065">
    <property type="term" value="P:cytotoxic T cell differentiation"/>
    <property type="evidence" value="ECO:0007669"/>
    <property type="project" value="TreeGrafter"/>
</dbReference>
<feature type="transmembrane region" description="Helical" evidence="14">
    <location>
        <begin position="173"/>
        <end position="194"/>
    </location>
</feature>
<evidence type="ECO:0000256" key="4">
    <source>
        <dbReference type="ARBA" id="ARBA00022729"/>
    </source>
</evidence>
<evidence type="ECO:0000256" key="3">
    <source>
        <dbReference type="ARBA" id="ARBA00022692"/>
    </source>
</evidence>
<name>A0A8C2T0V1_COTJA</name>
<dbReference type="AlphaFoldDB" id="A0A8C2T0V1"/>
<keyword evidence="6 14" id="KW-1133">Transmembrane helix</keyword>
<reference evidence="17" key="2">
    <citation type="submission" date="2025-08" db="UniProtKB">
        <authorList>
            <consortium name="Ensembl"/>
        </authorList>
    </citation>
    <scope>IDENTIFICATION</scope>
</reference>
<evidence type="ECO:0000256" key="14">
    <source>
        <dbReference type="SAM" id="Phobius"/>
    </source>
</evidence>
<evidence type="ECO:0000256" key="13">
    <source>
        <dbReference type="ARBA" id="ARBA00023319"/>
    </source>
</evidence>
<keyword evidence="8 14" id="KW-0472">Membrane</keyword>
<evidence type="ECO:0000313" key="18">
    <source>
        <dbReference type="Proteomes" id="UP000694412"/>
    </source>
</evidence>
<dbReference type="PANTHER" id="PTHR10441">
    <property type="entry name" value="CD8 ALPHA CHAIN"/>
    <property type="match status" value="1"/>
</dbReference>
<comment type="subcellular location">
    <subcellularLocation>
        <location evidence="1">Cell membrane</location>
        <topology evidence="1">Single-pass type I membrane protein</topology>
    </subcellularLocation>
</comment>
<dbReference type="PANTHER" id="PTHR10441:SF2">
    <property type="entry name" value="T-CELL SURFACE GLYCOPROTEIN CD8 ALPHA CHAIN"/>
    <property type="match status" value="1"/>
</dbReference>
<accession>A0A8C2T0V1</accession>
<evidence type="ECO:0000256" key="11">
    <source>
        <dbReference type="ARBA" id="ARBA00023180"/>
    </source>
</evidence>
<evidence type="ECO:0000256" key="15">
    <source>
        <dbReference type="SAM" id="SignalP"/>
    </source>
</evidence>
<dbReference type="Gene3D" id="2.60.40.10">
    <property type="entry name" value="Immunoglobulins"/>
    <property type="match status" value="1"/>
</dbReference>
<reference evidence="17" key="3">
    <citation type="submission" date="2025-09" db="UniProtKB">
        <authorList>
            <consortium name="Ensembl"/>
        </authorList>
    </citation>
    <scope>IDENTIFICATION</scope>
</reference>
<feature type="domain" description="Ig-like" evidence="16">
    <location>
        <begin position="6"/>
        <end position="120"/>
    </location>
</feature>
<evidence type="ECO:0000256" key="9">
    <source>
        <dbReference type="ARBA" id="ARBA00023139"/>
    </source>
</evidence>
<keyword evidence="12" id="KW-0449">Lipoprotein</keyword>
<evidence type="ECO:0000259" key="16">
    <source>
        <dbReference type="PROSITE" id="PS50835"/>
    </source>
</evidence>
<evidence type="ECO:0000313" key="17">
    <source>
        <dbReference type="Ensembl" id="ENSCJPP00005006725.1"/>
    </source>
</evidence>
<dbReference type="GO" id="GO:0009897">
    <property type="term" value="C:external side of plasma membrane"/>
    <property type="evidence" value="ECO:0007669"/>
    <property type="project" value="TreeGrafter"/>
</dbReference>
<keyword evidence="10" id="KW-1015">Disulfide bond</keyword>
<dbReference type="SUPFAM" id="SSF48726">
    <property type="entry name" value="Immunoglobulin"/>
    <property type="match status" value="1"/>
</dbReference>
<evidence type="ECO:0000256" key="2">
    <source>
        <dbReference type="ARBA" id="ARBA00022475"/>
    </source>
</evidence>
<dbReference type="InterPro" id="IPR013106">
    <property type="entry name" value="Ig_V-set"/>
</dbReference>
<sequence length="262" mass="30099">TMAGSPALLLLLSLGLCCTTAQQQRNTMEARFLDRNMKHPQQGQRLELECRTSRTTLAAYWFRQDKDGNLHYIATSNSRYNRKFYVYNRISQRFEVSWRDSSPRLVVKSFMAQDQGIYFCINLINQELHFSSGQPAFFPGQCLQLGLSPFPLSFLPAGTSNENTPRFCHDTVIWVNLAGTCLLLLLTAITINIAHCRSKLHPDTLQSFQEPHTTEHRNLHHILHLQIRRYKKALLELHKEIVNGQEMTNCVDDAILMSSYLG</sequence>
<evidence type="ECO:0000256" key="7">
    <source>
        <dbReference type="ARBA" id="ARBA00023130"/>
    </source>
</evidence>
<evidence type="ECO:0000256" key="12">
    <source>
        <dbReference type="ARBA" id="ARBA00023288"/>
    </source>
</evidence>
<dbReference type="InterPro" id="IPR007110">
    <property type="entry name" value="Ig-like_dom"/>
</dbReference>
<feature type="signal peptide" evidence="15">
    <location>
        <begin position="1"/>
        <end position="23"/>
    </location>
</feature>
<protein>
    <recommendedName>
        <fullName evidence="16">Ig-like domain-containing protein</fullName>
    </recommendedName>
</protein>
<keyword evidence="3 14" id="KW-0812">Transmembrane</keyword>
<keyword evidence="18" id="KW-1185">Reference proteome</keyword>
<keyword evidence="13" id="KW-0393">Immunoglobulin domain</keyword>
<dbReference type="GO" id="GO:0007166">
    <property type="term" value="P:cell surface receptor signaling pathway"/>
    <property type="evidence" value="ECO:0007669"/>
    <property type="project" value="TreeGrafter"/>
</dbReference>
<evidence type="ECO:0000256" key="10">
    <source>
        <dbReference type="ARBA" id="ARBA00023157"/>
    </source>
</evidence>
<reference evidence="17" key="1">
    <citation type="submission" date="2015-11" db="EMBL/GenBank/DDBJ databases">
        <authorList>
            <consortium name="International Coturnix japonica Genome Analysis Consortium"/>
            <person name="Warren W."/>
            <person name="Burt D.W."/>
            <person name="Antin P.B."/>
            <person name="Lanford R."/>
            <person name="Gros J."/>
            <person name="Wilson R.K."/>
        </authorList>
    </citation>
    <scope>NUCLEOTIDE SEQUENCE [LARGE SCALE GENOMIC DNA]</scope>
</reference>
<keyword evidence="11" id="KW-0325">Glycoprotein</keyword>